<dbReference type="InterPro" id="IPR008585">
    <property type="entry name" value="Gamma_PGA_hydro"/>
</dbReference>
<keyword evidence="2" id="KW-1185">Reference proteome</keyword>
<proteinExistence type="predicted"/>
<name>A0A9X1K1C5_9RHOB</name>
<dbReference type="AlphaFoldDB" id="A0A9X1K1C5"/>
<gene>
    <name evidence="1" type="ORF">KX928_01175</name>
</gene>
<evidence type="ECO:0000313" key="2">
    <source>
        <dbReference type="Proteomes" id="UP001138661"/>
    </source>
</evidence>
<dbReference type="GO" id="GO:0016787">
    <property type="term" value="F:hydrolase activity"/>
    <property type="evidence" value="ECO:0007669"/>
    <property type="project" value="UniProtKB-KW"/>
</dbReference>
<accession>A0A9X1K1C5</accession>
<keyword evidence="1" id="KW-0378">Hydrolase</keyword>
<dbReference type="Proteomes" id="UP001138661">
    <property type="component" value="Unassembled WGS sequence"/>
</dbReference>
<evidence type="ECO:0000313" key="1">
    <source>
        <dbReference type="EMBL" id="MBW4706392.1"/>
    </source>
</evidence>
<sequence length="197" mass="21571">MADKYSSFSELAANERLHIDYQIRILDRHSEVIIFAPHGGWIEPNTAELAEAIAGQDFSFYAFEALKNAPHGHYHITSHRFDEPKAIELLSRSRIAVAIHGRRNEGSDSIWLGGLAVELRDAIGASLADAGFKAELNSRLQGQNTTNICNRTSSGEGVQLELSKDLRDQLATSSELLSAFCGAVRTSVVEASSKRTC</sequence>
<dbReference type="RefSeq" id="WP_219497998.1">
    <property type="nucleotide sequence ID" value="NZ_JAHXDN010000001.1"/>
</dbReference>
<reference evidence="1" key="1">
    <citation type="submission" date="2021-07" db="EMBL/GenBank/DDBJ databases">
        <title>Roseobacter insulae sp. nov., isolated from a tidal flat.</title>
        <authorList>
            <person name="Park S."/>
            <person name="Yoon J.-H."/>
        </authorList>
    </citation>
    <scope>NUCLEOTIDE SEQUENCE</scope>
    <source>
        <strain evidence="1">YSTF-M11</strain>
    </source>
</reference>
<dbReference type="EMBL" id="JAHXDN010000001">
    <property type="protein sequence ID" value="MBW4706392.1"/>
    <property type="molecule type" value="Genomic_DNA"/>
</dbReference>
<comment type="caution">
    <text evidence="1">The sequence shown here is derived from an EMBL/GenBank/DDBJ whole genome shotgun (WGS) entry which is preliminary data.</text>
</comment>
<protein>
    <submittedName>
        <fullName evidence="1">Poly-gamma-glutamate hydrolase family protein</fullName>
    </submittedName>
</protein>
<dbReference type="Pfam" id="PF05908">
    <property type="entry name" value="Gamma_PGA_hydro"/>
    <property type="match status" value="1"/>
</dbReference>
<organism evidence="1 2">
    <name type="scientific">Roseobacter insulae</name>
    <dbReference type="NCBI Taxonomy" id="2859783"/>
    <lineage>
        <taxon>Bacteria</taxon>
        <taxon>Pseudomonadati</taxon>
        <taxon>Pseudomonadota</taxon>
        <taxon>Alphaproteobacteria</taxon>
        <taxon>Rhodobacterales</taxon>
        <taxon>Roseobacteraceae</taxon>
        <taxon>Roseobacter</taxon>
    </lineage>
</organism>